<dbReference type="Proteomes" id="UP000219111">
    <property type="component" value="Unassembled WGS sequence"/>
</dbReference>
<accession>A0A285SSV7</accession>
<dbReference type="RefSeq" id="WP_217991899.1">
    <property type="nucleotide sequence ID" value="NZ_OBMT01000009.1"/>
</dbReference>
<dbReference type="EMBL" id="OBMT01000009">
    <property type="protein sequence ID" value="SOC11589.1"/>
    <property type="molecule type" value="Genomic_DNA"/>
</dbReference>
<keyword evidence="2" id="KW-1185">Reference proteome</keyword>
<proteinExistence type="predicted"/>
<sequence>MTDKLEVFQDMAIHGPIAKRPELREALIAAAIDPWRVDLERSAEVARNAVTSEDVVLFRRDAGQNHPAVGLTLWGTGDGYYVPNIVPLETGNLTFAQYNAVLADFITRIAAPVTAQFGFTVTTTEPRQTIDDWLSADAALKLRRFSGAANKSTGASHPMDRRRWFDFLVAVHRSRDQPGTDRLARWLHEVDGWDEESAHNLAGDFETGIALLAYYDEH</sequence>
<organism evidence="1 2">
    <name type="scientific">Rhodobacter maris</name>
    <dbReference type="NCBI Taxonomy" id="446682"/>
    <lineage>
        <taxon>Bacteria</taxon>
        <taxon>Pseudomonadati</taxon>
        <taxon>Pseudomonadota</taxon>
        <taxon>Alphaproteobacteria</taxon>
        <taxon>Rhodobacterales</taxon>
        <taxon>Rhodobacter group</taxon>
        <taxon>Rhodobacter</taxon>
    </lineage>
</organism>
<name>A0A285SSV7_9RHOB</name>
<reference evidence="2" key="1">
    <citation type="submission" date="2017-08" db="EMBL/GenBank/DDBJ databases">
        <authorList>
            <person name="Varghese N."/>
            <person name="Submissions S."/>
        </authorList>
    </citation>
    <scope>NUCLEOTIDE SEQUENCE [LARGE SCALE GENOMIC DNA]</scope>
    <source>
        <strain evidence="2">JA276</strain>
    </source>
</reference>
<gene>
    <name evidence="1" type="ORF">SAMN05877831_10911</name>
</gene>
<protein>
    <submittedName>
        <fullName evidence="1">Uncharacterized protein</fullName>
    </submittedName>
</protein>
<evidence type="ECO:0000313" key="1">
    <source>
        <dbReference type="EMBL" id="SOC11589.1"/>
    </source>
</evidence>
<dbReference type="AlphaFoldDB" id="A0A285SSV7"/>
<evidence type="ECO:0000313" key="2">
    <source>
        <dbReference type="Proteomes" id="UP000219111"/>
    </source>
</evidence>